<evidence type="ECO:0000313" key="2">
    <source>
        <dbReference type="Proteomes" id="UP001281761"/>
    </source>
</evidence>
<comment type="caution">
    <text evidence="1">The sequence shown here is derived from an EMBL/GenBank/DDBJ whole genome shotgun (WGS) entry which is preliminary data.</text>
</comment>
<protein>
    <submittedName>
        <fullName evidence="1">Uncharacterized protein</fullName>
    </submittedName>
</protein>
<accession>A0ABQ9XW56</accession>
<reference evidence="1 2" key="1">
    <citation type="journal article" date="2022" name="bioRxiv">
        <title>Genomics of Preaxostyla Flagellates Illuminates Evolutionary Transitions and the Path Towards Mitochondrial Loss.</title>
        <authorList>
            <person name="Novak L.V.F."/>
            <person name="Treitli S.C."/>
            <person name="Pyrih J."/>
            <person name="Halakuc P."/>
            <person name="Pipaliya S.V."/>
            <person name="Vacek V."/>
            <person name="Brzon O."/>
            <person name="Soukal P."/>
            <person name="Eme L."/>
            <person name="Dacks J.B."/>
            <person name="Karnkowska A."/>
            <person name="Elias M."/>
            <person name="Hampl V."/>
        </authorList>
    </citation>
    <scope>NUCLEOTIDE SEQUENCE [LARGE SCALE GENOMIC DNA]</scope>
    <source>
        <strain evidence="1">NAU3</strain>
        <tissue evidence="1">Gut</tissue>
    </source>
</reference>
<name>A0ABQ9XW56_9EUKA</name>
<dbReference type="EMBL" id="JARBJD010000064">
    <property type="protein sequence ID" value="KAK2955702.1"/>
    <property type="molecule type" value="Genomic_DNA"/>
</dbReference>
<proteinExistence type="predicted"/>
<gene>
    <name evidence="1" type="ORF">BLNAU_9392</name>
</gene>
<sequence>MPQQRAWLLCPNATFDACLSRVANLLDASIASVFALLIVEHRAKVDTPFHCTDERCGNEHSHLF</sequence>
<dbReference type="Proteomes" id="UP001281761">
    <property type="component" value="Unassembled WGS sequence"/>
</dbReference>
<keyword evidence="2" id="KW-1185">Reference proteome</keyword>
<organism evidence="1 2">
    <name type="scientific">Blattamonas nauphoetae</name>
    <dbReference type="NCBI Taxonomy" id="2049346"/>
    <lineage>
        <taxon>Eukaryota</taxon>
        <taxon>Metamonada</taxon>
        <taxon>Preaxostyla</taxon>
        <taxon>Oxymonadida</taxon>
        <taxon>Blattamonas</taxon>
    </lineage>
</organism>
<evidence type="ECO:0000313" key="1">
    <source>
        <dbReference type="EMBL" id="KAK2955702.1"/>
    </source>
</evidence>